<feature type="domain" description="WRKY19-like zinc finger" evidence="2">
    <location>
        <begin position="262"/>
        <end position="286"/>
    </location>
</feature>
<reference evidence="3" key="1">
    <citation type="submission" date="2021-01" db="EMBL/GenBank/DDBJ databases">
        <authorList>
            <person name="Corre E."/>
            <person name="Pelletier E."/>
            <person name="Niang G."/>
            <person name="Scheremetjew M."/>
            <person name="Finn R."/>
            <person name="Kale V."/>
            <person name="Holt S."/>
            <person name="Cochrane G."/>
            <person name="Meng A."/>
            <person name="Brown T."/>
            <person name="Cohen L."/>
        </authorList>
    </citation>
    <scope>NUCLEOTIDE SEQUENCE</scope>
    <source>
        <strain evidence="3">NY070348D</strain>
    </source>
</reference>
<sequence length="420" mass="44426">MRRVGECKDGTDETDASPDWKSKFKKIFKSMEEGVRSGVQGSSALGGPSLEEIQAQLKQLQAQSGITDERLMSIANIAGVALTSTRVSGIGDESAKRSRDVNNVEGYGSSGECELADEEKTWKRARTTRGREPPRQRLTGPVKTRKGKRGDDFSVNSIPVNKIVTKNNSDVQQLELGEPGVHRIPLPPKDDLLMVGDVKANNRLRLGKRVKRECEIIGCDRIRRGKTPFCKKHGGGPRCMKDGCDTAAVSGRSGLCQLHGGGRRCGVDGCDKAARSPSTVCIGHGGGRRCIEKGCTNSQQRPSEYCLSHGGGRLCSEEGCEKGAKGNTMKCIGHGGGLRCVVAGCPKSARGKTNRCQAHGGGRKCEHEGCTKASASGPVSLCVAHGGGRRCSIEGCKKSAQGAKLLCKAHGGGSGARRAS</sequence>
<dbReference type="AlphaFoldDB" id="A0A7S2WFC7"/>
<dbReference type="PANTHER" id="PTHR31827:SF1">
    <property type="entry name" value="EMB|CAB89363.1"/>
    <property type="match status" value="1"/>
</dbReference>
<name>A0A7S2WFC7_9STRA</name>
<protein>
    <recommendedName>
        <fullName evidence="2">WRKY19-like zinc finger domain-containing protein</fullName>
    </recommendedName>
</protein>
<feature type="region of interest" description="Disordered" evidence="1">
    <location>
        <begin position="125"/>
        <end position="154"/>
    </location>
</feature>
<dbReference type="Pfam" id="PF24906">
    <property type="entry name" value="Zf_WRKY19"/>
    <property type="match status" value="2"/>
</dbReference>
<gene>
    <name evidence="3" type="ORF">QSP1433_LOCUS8549</name>
</gene>
<dbReference type="PANTHER" id="PTHR31827">
    <property type="entry name" value="EMB|CAB89363.1"/>
    <property type="match status" value="1"/>
</dbReference>
<evidence type="ECO:0000259" key="2">
    <source>
        <dbReference type="Pfam" id="PF24906"/>
    </source>
</evidence>
<organism evidence="3">
    <name type="scientific">Mucochytrium quahogii</name>
    <dbReference type="NCBI Taxonomy" id="96639"/>
    <lineage>
        <taxon>Eukaryota</taxon>
        <taxon>Sar</taxon>
        <taxon>Stramenopiles</taxon>
        <taxon>Bigyra</taxon>
        <taxon>Labyrinthulomycetes</taxon>
        <taxon>Thraustochytrida</taxon>
        <taxon>Thraustochytriidae</taxon>
        <taxon>Mucochytrium</taxon>
    </lineage>
</organism>
<dbReference type="EMBL" id="HBHK01013607">
    <property type="protein sequence ID" value="CAD9684747.1"/>
    <property type="molecule type" value="Transcribed_RNA"/>
</dbReference>
<evidence type="ECO:0000313" key="3">
    <source>
        <dbReference type="EMBL" id="CAD9684747.1"/>
    </source>
</evidence>
<feature type="domain" description="WRKY19-like zinc finger" evidence="2">
    <location>
        <begin position="388"/>
        <end position="412"/>
    </location>
</feature>
<evidence type="ECO:0000256" key="1">
    <source>
        <dbReference type="SAM" id="MobiDB-lite"/>
    </source>
</evidence>
<accession>A0A7S2WFC7</accession>
<proteinExistence type="predicted"/>
<dbReference type="InterPro" id="IPR056866">
    <property type="entry name" value="Znf_WRKY19"/>
</dbReference>